<gene>
    <name evidence="2" type="ORF">ACFQQL_04310</name>
</gene>
<evidence type="ECO:0000256" key="1">
    <source>
        <dbReference type="SAM" id="Phobius"/>
    </source>
</evidence>
<dbReference type="Proteomes" id="UP001596455">
    <property type="component" value="Unassembled WGS sequence"/>
</dbReference>
<keyword evidence="1" id="KW-0472">Membrane</keyword>
<sequence>MTVPPSPPPEYVVHTDRVAVRRTHGAILWVHGILAAVLVALILGAAAFADANDMGTGWLMMLPFLVLLCGQIFQLSIHSYVYGGRIAIDEPMTLTAQGITVRTNEGPLSAPWEAVTGARIIKNTRLRIMLHPDAVAQRTVRTVLPPRAVRHYVKHGIGVARKGIQEELTDVAAAIHHLSGGRVQVTTA</sequence>
<keyword evidence="1" id="KW-0812">Transmembrane</keyword>
<evidence type="ECO:0000313" key="3">
    <source>
        <dbReference type="Proteomes" id="UP001596455"/>
    </source>
</evidence>
<proteinExistence type="predicted"/>
<keyword evidence="3" id="KW-1185">Reference proteome</keyword>
<feature type="transmembrane region" description="Helical" evidence="1">
    <location>
        <begin position="55"/>
        <end position="75"/>
    </location>
</feature>
<evidence type="ECO:0000313" key="2">
    <source>
        <dbReference type="EMBL" id="MFC7404323.1"/>
    </source>
</evidence>
<accession>A0ABW2Q7C5</accession>
<name>A0ABW2Q7C5_9MICO</name>
<comment type="caution">
    <text evidence="2">The sequence shown here is derived from an EMBL/GenBank/DDBJ whole genome shotgun (WGS) entry which is preliminary data.</text>
</comment>
<keyword evidence="1" id="KW-1133">Transmembrane helix</keyword>
<feature type="transmembrane region" description="Helical" evidence="1">
    <location>
        <begin position="26"/>
        <end position="49"/>
    </location>
</feature>
<protein>
    <recommendedName>
        <fullName evidence="4">PH domain-containing protein</fullName>
    </recommendedName>
</protein>
<reference evidence="3" key="1">
    <citation type="journal article" date="2019" name="Int. J. Syst. Evol. Microbiol.">
        <title>The Global Catalogue of Microorganisms (GCM) 10K type strain sequencing project: providing services to taxonomists for standard genome sequencing and annotation.</title>
        <authorList>
            <consortium name="The Broad Institute Genomics Platform"/>
            <consortium name="The Broad Institute Genome Sequencing Center for Infectious Disease"/>
            <person name="Wu L."/>
            <person name="Ma J."/>
        </authorList>
    </citation>
    <scope>NUCLEOTIDE SEQUENCE [LARGE SCALE GENOMIC DNA]</scope>
    <source>
        <strain evidence="3">JCM 1490</strain>
    </source>
</reference>
<organism evidence="2 3">
    <name type="scientific">Georgenia alba</name>
    <dbReference type="NCBI Taxonomy" id="2233858"/>
    <lineage>
        <taxon>Bacteria</taxon>
        <taxon>Bacillati</taxon>
        <taxon>Actinomycetota</taxon>
        <taxon>Actinomycetes</taxon>
        <taxon>Micrococcales</taxon>
        <taxon>Bogoriellaceae</taxon>
        <taxon>Georgenia</taxon>
    </lineage>
</organism>
<dbReference type="EMBL" id="JBHTCQ010000001">
    <property type="protein sequence ID" value="MFC7404323.1"/>
    <property type="molecule type" value="Genomic_DNA"/>
</dbReference>
<dbReference type="RefSeq" id="WP_382391602.1">
    <property type="nucleotide sequence ID" value="NZ_JBHTCQ010000001.1"/>
</dbReference>
<evidence type="ECO:0008006" key="4">
    <source>
        <dbReference type="Google" id="ProtNLM"/>
    </source>
</evidence>